<organism evidence="3 4">
    <name type="scientific">Streptomyces gobitricini</name>
    <dbReference type="NCBI Taxonomy" id="68211"/>
    <lineage>
        <taxon>Bacteria</taxon>
        <taxon>Bacillati</taxon>
        <taxon>Actinomycetota</taxon>
        <taxon>Actinomycetes</taxon>
        <taxon>Kitasatosporales</taxon>
        <taxon>Streptomycetaceae</taxon>
        <taxon>Streptomyces</taxon>
    </lineage>
</organism>
<protein>
    <recommendedName>
        <fullName evidence="2">PPM-type phosphatase domain-containing protein</fullName>
    </recommendedName>
</protein>
<evidence type="ECO:0000256" key="1">
    <source>
        <dbReference type="SAM" id="MobiDB-lite"/>
    </source>
</evidence>
<evidence type="ECO:0000313" key="4">
    <source>
        <dbReference type="Proteomes" id="UP001499942"/>
    </source>
</evidence>
<comment type="caution">
    <text evidence="3">The sequence shown here is derived from an EMBL/GenBank/DDBJ whole genome shotgun (WGS) entry which is preliminary data.</text>
</comment>
<evidence type="ECO:0000259" key="2">
    <source>
        <dbReference type="PROSITE" id="PS51746"/>
    </source>
</evidence>
<gene>
    <name evidence="3" type="ORF">GCM10010393_05600</name>
</gene>
<dbReference type="RefSeq" id="WP_344355902.1">
    <property type="nucleotide sequence ID" value="NZ_BAAASR010000002.1"/>
</dbReference>
<dbReference type="PROSITE" id="PS51746">
    <property type="entry name" value="PPM_2"/>
    <property type="match status" value="1"/>
</dbReference>
<keyword evidence="4" id="KW-1185">Reference proteome</keyword>
<feature type="region of interest" description="Disordered" evidence="1">
    <location>
        <begin position="33"/>
        <end position="79"/>
    </location>
</feature>
<feature type="region of interest" description="Disordered" evidence="1">
    <location>
        <begin position="321"/>
        <end position="342"/>
    </location>
</feature>
<name>A0ABP5YDE5_9ACTN</name>
<reference evidence="4" key="1">
    <citation type="journal article" date="2019" name="Int. J. Syst. Evol. Microbiol.">
        <title>The Global Catalogue of Microorganisms (GCM) 10K type strain sequencing project: providing services to taxonomists for standard genome sequencing and annotation.</title>
        <authorList>
            <consortium name="The Broad Institute Genomics Platform"/>
            <consortium name="The Broad Institute Genome Sequencing Center for Infectious Disease"/>
            <person name="Wu L."/>
            <person name="Ma J."/>
        </authorList>
    </citation>
    <scope>NUCLEOTIDE SEQUENCE [LARGE SCALE GENOMIC DNA]</scope>
    <source>
        <strain evidence="4">JCM 5062</strain>
    </source>
</reference>
<dbReference type="EMBL" id="BAAASR010000002">
    <property type="protein sequence ID" value="GAA2478248.1"/>
    <property type="molecule type" value="Genomic_DNA"/>
</dbReference>
<feature type="compositionally biased region" description="Low complexity" evidence="1">
    <location>
        <begin position="52"/>
        <end position="63"/>
    </location>
</feature>
<evidence type="ECO:0000313" key="3">
    <source>
        <dbReference type="EMBL" id="GAA2478248.1"/>
    </source>
</evidence>
<feature type="compositionally biased region" description="Gly residues" evidence="1">
    <location>
        <begin position="161"/>
        <end position="176"/>
    </location>
</feature>
<feature type="compositionally biased region" description="Pro residues" evidence="1">
    <location>
        <begin position="100"/>
        <end position="112"/>
    </location>
</feature>
<dbReference type="InterPro" id="IPR001932">
    <property type="entry name" value="PPM-type_phosphatase-like_dom"/>
</dbReference>
<feature type="region of interest" description="Disordered" evidence="1">
    <location>
        <begin position="95"/>
        <end position="197"/>
    </location>
</feature>
<proteinExistence type="predicted"/>
<feature type="compositionally biased region" description="Low complexity" evidence="1">
    <location>
        <begin position="141"/>
        <end position="157"/>
    </location>
</feature>
<accession>A0ABP5YDE5</accession>
<dbReference type="InterPro" id="IPR036457">
    <property type="entry name" value="PPM-type-like_dom_sf"/>
</dbReference>
<dbReference type="Gene3D" id="3.60.40.10">
    <property type="entry name" value="PPM-type phosphatase domain"/>
    <property type="match status" value="1"/>
</dbReference>
<dbReference type="Pfam" id="PF13672">
    <property type="entry name" value="PP2C_2"/>
    <property type="match status" value="1"/>
</dbReference>
<dbReference type="SUPFAM" id="SSF81606">
    <property type="entry name" value="PP2C-like"/>
    <property type="match status" value="1"/>
</dbReference>
<feature type="domain" description="PPM-type phosphatase" evidence="2">
    <location>
        <begin position="231"/>
        <end position="496"/>
    </location>
</feature>
<dbReference type="Proteomes" id="UP001499942">
    <property type="component" value="Unassembled WGS sequence"/>
</dbReference>
<dbReference type="SMART" id="SM00331">
    <property type="entry name" value="PP2C_SIG"/>
    <property type="match status" value="1"/>
</dbReference>
<sequence>MSRRHQLSACPGCEEPLESGDLFCGACGYDLSAVPPPPEDRPTMVVGSPVSGAARPAPAAPGREQPLGDPPGARPAPGAGAVRFDARATAAGAGDFELPAPAPAARPAPVPGPVGEAWGPGTPVPPPASGAGPAPGGVPAGGAPAPEASAAPAGEPAPAGPTGGVPGGGSATGAGGDLPDPRAAEHTAAPPAGTRPCVACRAGRVDPDGYCENCGHAQPRERDHMEEELGAVAAVSDRGLRHHRNEDAFALSSTALPDGSPAVVAIVCDGVSSATRPDEASAAAAAAANEALLASLPRGTHPQTAMHDAIVAASEAVNALASGHGGQDGQDGDAMEHDPHRHQNAPACTLVATVVANGLLVVGWVGDSRAYWVPDDRGGPPARLTEDDSWAAQMVAAGLMNEAEAYADERAHAITGWLGADAYEVEPHIAAFKPDRPGVVVVCTDGLWNYAEAAEDMARVVPPDAARRPLHSARVLVGHALDGGGHDNVTVAVVPFAMTAGGAGSA</sequence>
<dbReference type="SMART" id="SM00332">
    <property type="entry name" value="PP2Cc"/>
    <property type="match status" value="1"/>
</dbReference>
<dbReference type="CDD" id="cd00143">
    <property type="entry name" value="PP2Cc"/>
    <property type="match status" value="1"/>
</dbReference>